<evidence type="ECO:0000256" key="4">
    <source>
        <dbReference type="ARBA" id="ARBA00022475"/>
    </source>
</evidence>
<dbReference type="Gene3D" id="1.10.3470.10">
    <property type="entry name" value="ABC transporter involved in vitamin B12 uptake, BtuC"/>
    <property type="match status" value="1"/>
</dbReference>
<reference evidence="9 10" key="1">
    <citation type="submission" date="2017-11" db="EMBL/GenBank/DDBJ databases">
        <title>Bradyrhizobium forestalis sp. nov., an efficient nitrogen-fixing bacterium isolated from nodules of forest legume species in the Amazon.</title>
        <authorList>
            <person name="Costa E.M."/>
            <person name="Guimaraes A."/>
            <person name="Carvalho T.S."/>
            <person name="Rodrigues T.L."/>
            <person name="Ribeiro P.R.A."/>
            <person name="Lebbe L."/>
            <person name="Willems A."/>
            <person name="Moreira F.M.S."/>
        </authorList>
    </citation>
    <scope>NUCLEOTIDE SEQUENCE [LARGE SCALE GENOMIC DNA]</scope>
    <source>
        <strain evidence="9 10">INPA54B</strain>
    </source>
</reference>
<dbReference type="InterPro" id="IPR000522">
    <property type="entry name" value="ABC_transptr_permease_BtuC"/>
</dbReference>
<keyword evidence="4" id="KW-1003">Cell membrane</keyword>
<dbReference type="FunFam" id="1.10.3470.10:FF:000001">
    <property type="entry name" value="Vitamin B12 ABC transporter permease BtuC"/>
    <property type="match status" value="1"/>
</dbReference>
<feature type="transmembrane region" description="Helical" evidence="8">
    <location>
        <begin position="283"/>
        <end position="303"/>
    </location>
</feature>
<evidence type="ECO:0000256" key="1">
    <source>
        <dbReference type="ARBA" id="ARBA00004651"/>
    </source>
</evidence>
<dbReference type="AlphaFoldDB" id="A0A2M8REU2"/>
<keyword evidence="7 8" id="KW-0472">Membrane</keyword>
<feature type="transmembrane region" description="Helical" evidence="8">
    <location>
        <begin position="222"/>
        <end position="240"/>
    </location>
</feature>
<evidence type="ECO:0000256" key="5">
    <source>
        <dbReference type="ARBA" id="ARBA00022692"/>
    </source>
</evidence>
<feature type="transmembrane region" description="Helical" evidence="8">
    <location>
        <begin position="148"/>
        <end position="170"/>
    </location>
</feature>
<dbReference type="GO" id="GO:0022857">
    <property type="term" value="F:transmembrane transporter activity"/>
    <property type="evidence" value="ECO:0007669"/>
    <property type="project" value="InterPro"/>
</dbReference>
<protein>
    <submittedName>
        <fullName evidence="9">Iron ABC transporter permease</fullName>
    </submittedName>
</protein>
<evidence type="ECO:0000256" key="7">
    <source>
        <dbReference type="ARBA" id="ARBA00023136"/>
    </source>
</evidence>
<comment type="caution">
    <text evidence="9">The sequence shown here is derived from an EMBL/GenBank/DDBJ whole genome shotgun (WGS) entry which is preliminary data.</text>
</comment>
<feature type="transmembrane region" description="Helical" evidence="8">
    <location>
        <begin position="120"/>
        <end position="142"/>
    </location>
</feature>
<dbReference type="GO" id="GO:0033214">
    <property type="term" value="P:siderophore-iron import into cell"/>
    <property type="evidence" value="ECO:0007669"/>
    <property type="project" value="TreeGrafter"/>
</dbReference>
<proteinExistence type="inferred from homology"/>
<dbReference type="PANTHER" id="PTHR30472">
    <property type="entry name" value="FERRIC ENTEROBACTIN TRANSPORT SYSTEM PERMEASE PROTEIN"/>
    <property type="match status" value="1"/>
</dbReference>
<organism evidence="9 10">
    <name type="scientific">Bradyrhizobium forestalis</name>
    <dbReference type="NCBI Taxonomy" id="1419263"/>
    <lineage>
        <taxon>Bacteria</taxon>
        <taxon>Pseudomonadati</taxon>
        <taxon>Pseudomonadota</taxon>
        <taxon>Alphaproteobacteria</taxon>
        <taxon>Hyphomicrobiales</taxon>
        <taxon>Nitrobacteraceae</taxon>
        <taxon>Bradyrhizobium</taxon>
    </lineage>
</organism>
<evidence type="ECO:0000313" key="9">
    <source>
        <dbReference type="EMBL" id="PJG56335.1"/>
    </source>
</evidence>
<dbReference type="EMBL" id="PGVG01000003">
    <property type="protein sequence ID" value="PJG56335.1"/>
    <property type="molecule type" value="Genomic_DNA"/>
</dbReference>
<evidence type="ECO:0000256" key="8">
    <source>
        <dbReference type="SAM" id="Phobius"/>
    </source>
</evidence>
<comment type="similarity">
    <text evidence="2">Belongs to the binding-protein-dependent transport system permease family. FecCD subfamily.</text>
</comment>
<keyword evidence="10" id="KW-1185">Reference proteome</keyword>
<dbReference type="Pfam" id="PF01032">
    <property type="entry name" value="FecCD"/>
    <property type="match status" value="1"/>
</dbReference>
<evidence type="ECO:0000256" key="3">
    <source>
        <dbReference type="ARBA" id="ARBA00022448"/>
    </source>
</evidence>
<dbReference type="GO" id="GO:0005886">
    <property type="term" value="C:plasma membrane"/>
    <property type="evidence" value="ECO:0007669"/>
    <property type="project" value="UniProtKB-SubCell"/>
</dbReference>
<dbReference type="Proteomes" id="UP000231194">
    <property type="component" value="Unassembled WGS sequence"/>
</dbReference>
<feature type="transmembrane region" description="Helical" evidence="8">
    <location>
        <begin position="88"/>
        <end position="108"/>
    </location>
</feature>
<dbReference type="OrthoDB" id="9811975at2"/>
<feature type="transmembrane region" description="Helical" evidence="8">
    <location>
        <begin position="310"/>
        <end position="330"/>
    </location>
</feature>
<feature type="transmembrane region" description="Helical" evidence="8">
    <location>
        <begin position="179"/>
        <end position="202"/>
    </location>
</feature>
<keyword evidence="3" id="KW-0813">Transport</keyword>
<evidence type="ECO:0000313" key="10">
    <source>
        <dbReference type="Proteomes" id="UP000231194"/>
    </source>
</evidence>
<evidence type="ECO:0000256" key="6">
    <source>
        <dbReference type="ARBA" id="ARBA00022989"/>
    </source>
</evidence>
<sequence>MSVVSPHLGLGQGDTSPDPLAKTAAAYRALMRRRFAWLALLALVAFAAFVADLGTGPSRLGLAGALGGIFRPDSLPAPESAILWEVRLPQAVLAVLVGLALATAGAEMQTILDNPLASPFTLGVSSAASFGAALAIVLGVGIPGVPQAWLISANAFVFATTVVLVLQLVVRWRASGTDILVLCGIALFFTFNALVALTQFLASQQALQQLVFWTMGSLSRASWDKVGVLAAALLVTLPFAQRAAWPMMALRLGEDRARSLGINITRLRLMALLRVSLMTSTAIAFVGTIGFVGLAGPHIARLAIGEDHRLLLPASALTGAAIMSLASVASKAIIPGVLLPIGVVTAMVGLPVFFSLIFSRRRMV</sequence>
<gene>
    <name evidence="9" type="ORF">CVM73_05890</name>
</gene>
<name>A0A2M8REU2_9BRAD</name>
<accession>A0A2M8REU2</accession>
<comment type="subcellular location">
    <subcellularLocation>
        <location evidence="1">Cell membrane</location>
        <topology evidence="1">Multi-pass membrane protein</topology>
    </subcellularLocation>
</comment>
<dbReference type="PANTHER" id="PTHR30472:SF25">
    <property type="entry name" value="ABC TRANSPORTER PERMEASE PROTEIN MJ0876-RELATED"/>
    <property type="match status" value="1"/>
</dbReference>
<dbReference type="CDD" id="cd06550">
    <property type="entry name" value="TM_ABC_iron-siderophores_like"/>
    <property type="match status" value="1"/>
</dbReference>
<feature type="transmembrane region" description="Helical" evidence="8">
    <location>
        <begin position="336"/>
        <end position="358"/>
    </location>
</feature>
<evidence type="ECO:0000256" key="2">
    <source>
        <dbReference type="ARBA" id="ARBA00007935"/>
    </source>
</evidence>
<dbReference type="InterPro" id="IPR037294">
    <property type="entry name" value="ABC_BtuC-like"/>
</dbReference>
<keyword evidence="6 8" id="KW-1133">Transmembrane helix</keyword>
<dbReference type="SUPFAM" id="SSF81345">
    <property type="entry name" value="ABC transporter involved in vitamin B12 uptake, BtuC"/>
    <property type="match status" value="1"/>
</dbReference>
<feature type="transmembrane region" description="Helical" evidence="8">
    <location>
        <begin position="35"/>
        <end position="54"/>
    </location>
</feature>
<keyword evidence="5 8" id="KW-0812">Transmembrane</keyword>